<feature type="domain" description="Amidohydrolase-related" evidence="8">
    <location>
        <begin position="71"/>
        <end position="388"/>
    </location>
</feature>
<evidence type="ECO:0000259" key="8">
    <source>
        <dbReference type="Pfam" id="PF01979"/>
    </source>
</evidence>
<accession>F7Y2F4</accession>
<feature type="binding site" evidence="7">
    <location>
        <position position="80"/>
    </location>
    <ligand>
        <name>Fe(3+)</name>
        <dbReference type="ChEBI" id="CHEBI:29034"/>
    </ligand>
</feature>
<evidence type="ECO:0000256" key="6">
    <source>
        <dbReference type="ARBA" id="ARBA00023004"/>
    </source>
</evidence>
<feature type="binding site" evidence="7">
    <location>
        <position position="152"/>
    </location>
    <ligand>
        <name>N-formimidoyl-L-glutamate</name>
        <dbReference type="ChEBI" id="CHEBI:58928"/>
    </ligand>
</feature>
<evidence type="ECO:0000313" key="9">
    <source>
        <dbReference type="EMBL" id="AEH89423.1"/>
    </source>
</evidence>
<dbReference type="Gene3D" id="3.20.20.140">
    <property type="entry name" value="Metal-dependent hydrolases"/>
    <property type="match status" value="1"/>
</dbReference>
<evidence type="ECO:0000256" key="4">
    <source>
        <dbReference type="ARBA" id="ARBA00022808"/>
    </source>
</evidence>
<comment type="function">
    <text evidence="7">Catalyzes the hydrolytic cleavage of the carbon-nitrogen bond in imidazolone-5-propanoate to yield N-formimidoyl-L-glutamate. It is the third step in the universal histidine degradation pathway.</text>
</comment>
<comment type="similarity">
    <text evidence="7">Belongs to the metallo-dependent hydrolases superfamily. HutI family.</text>
</comment>
<feature type="binding site" evidence="7">
    <location>
        <position position="89"/>
    </location>
    <ligand>
        <name>4-imidazolone-5-propanoate</name>
        <dbReference type="ChEBI" id="CHEBI:77893"/>
    </ligand>
</feature>
<feature type="binding site" evidence="7">
    <location>
        <position position="82"/>
    </location>
    <ligand>
        <name>Zn(2+)</name>
        <dbReference type="ChEBI" id="CHEBI:29105"/>
    </ligand>
</feature>
<dbReference type="UniPathway" id="UPA00379">
    <property type="reaction ID" value="UER00551"/>
</dbReference>
<dbReference type="NCBIfam" id="TIGR01224">
    <property type="entry name" value="hutI"/>
    <property type="match status" value="1"/>
</dbReference>
<evidence type="ECO:0000256" key="7">
    <source>
        <dbReference type="HAMAP-Rule" id="MF_00372"/>
    </source>
</evidence>
<organism evidence="9 10">
    <name type="scientific">Mesorhizobium opportunistum (strain LMG 24607 / HAMBI 3007 / WSM2075)</name>
    <dbReference type="NCBI Taxonomy" id="536019"/>
    <lineage>
        <taxon>Bacteria</taxon>
        <taxon>Pseudomonadati</taxon>
        <taxon>Pseudomonadota</taxon>
        <taxon>Alphaproteobacteria</taxon>
        <taxon>Hyphomicrobiales</taxon>
        <taxon>Phyllobacteriaceae</taxon>
        <taxon>Mesorhizobium</taxon>
    </lineage>
</organism>
<gene>
    <name evidence="7" type="primary">hutI</name>
    <name evidence="9" type="ordered locus">Mesop_5004</name>
</gene>
<feature type="binding site" evidence="7">
    <location>
        <position position="330"/>
    </location>
    <ligand>
        <name>4-imidazolone-5-propanoate</name>
        <dbReference type="ChEBI" id="CHEBI:77893"/>
    </ligand>
</feature>
<comment type="subcellular location">
    <subcellularLocation>
        <location evidence="7">Cytoplasm</location>
    </subcellularLocation>
</comment>
<sequence>MAAESKSRAGDLRLWRNARLATMAESSAGLGVVERGAVAARDGRIVYAGPESEMPAAFLQGAETVDCEGRWITPGLIDCHTHLVYAGNRANEFEMRLAGATYEEVARAGGGIVSSVKSLRAASEDELVAQTLPRLDALMAEGVTSVEVKSGYGLDLDNEKKSLRAARRLGGERAVTIRATCLAAHALPPEAKGDKDAFIDLVARQIVPAIAAEGLADAVDGFCEGIAFSPEQMARVFDAAKALGLPVKLHADQLSNLHGAELAARYGALSADHLEYTDEDGAAAMAKAGTVATILPGAYYFIRETKKPPVDLFRRHGVKMAVATDSNPGTSPLTSLLLTMNMAATLFGLTVDECLAGVTREAARALGLLGKAGTLEAGKSADLAIWDIERPAELVYRMGFNPLHARIWRGQ</sequence>
<protein>
    <recommendedName>
        <fullName evidence="1 7">Imidazolonepropionase</fullName>
        <ecNumber evidence="1 7">3.5.2.7</ecNumber>
    </recommendedName>
    <alternativeName>
        <fullName evidence="7">Imidazolone-5-propionate hydrolase</fullName>
    </alternativeName>
</protein>
<comment type="cofactor">
    <cofactor evidence="7">
        <name>Zn(2+)</name>
        <dbReference type="ChEBI" id="CHEBI:29105"/>
    </cofactor>
    <cofactor evidence="7">
        <name>Fe(3+)</name>
        <dbReference type="ChEBI" id="CHEBI:29034"/>
    </cofactor>
    <text evidence="7">Binds 1 zinc or iron ion per subunit.</text>
</comment>
<dbReference type="GO" id="GO:0005506">
    <property type="term" value="F:iron ion binding"/>
    <property type="evidence" value="ECO:0007669"/>
    <property type="project" value="UniProtKB-UniRule"/>
</dbReference>
<feature type="binding site" evidence="7">
    <location>
        <position position="325"/>
    </location>
    <ligand>
        <name>Fe(3+)</name>
        <dbReference type="ChEBI" id="CHEBI:29034"/>
    </ligand>
</feature>
<feature type="binding site" evidence="7">
    <location>
        <position position="253"/>
    </location>
    <ligand>
        <name>4-imidazolone-5-propanoate</name>
        <dbReference type="ChEBI" id="CHEBI:77893"/>
    </ligand>
</feature>
<feature type="binding site" evidence="7">
    <location>
        <position position="185"/>
    </location>
    <ligand>
        <name>4-imidazolone-5-propanoate</name>
        <dbReference type="ChEBI" id="CHEBI:77893"/>
    </ligand>
</feature>
<feature type="binding site" evidence="7">
    <location>
        <position position="250"/>
    </location>
    <ligand>
        <name>Fe(3+)</name>
        <dbReference type="ChEBI" id="CHEBI:29034"/>
    </ligand>
</feature>
<dbReference type="InterPro" id="IPR011059">
    <property type="entry name" value="Metal-dep_hydrolase_composite"/>
</dbReference>
<dbReference type="InterPro" id="IPR032466">
    <property type="entry name" value="Metal_Hydrolase"/>
</dbReference>
<keyword evidence="7" id="KW-0963">Cytoplasm</keyword>
<keyword evidence="3 7" id="KW-0378">Hydrolase</keyword>
<dbReference type="Gene3D" id="2.30.40.10">
    <property type="entry name" value="Urease, subunit C, domain 1"/>
    <property type="match status" value="1"/>
</dbReference>
<feature type="binding site" evidence="7">
    <location>
        <position position="250"/>
    </location>
    <ligand>
        <name>Zn(2+)</name>
        <dbReference type="ChEBI" id="CHEBI:29105"/>
    </ligand>
</feature>
<feature type="binding site" evidence="7">
    <location>
        <position position="80"/>
    </location>
    <ligand>
        <name>Zn(2+)</name>
        <dbReference type="ChEBI" id="CHEBI:29105"/>
    </ligand>
</feature>
<dbReference type="PANTHER" id="PTHR42752">
    <property type="entry name" value="IMIDAZOLONEPROPIONASE"/>
    <property type="match status" value="1"/>
</dbReference>
<dbReference type="EC" id="3.5.2.7" evidence="1 7"/>
<feature type="binding site" evidence="7">
    <location>
        <position position="152"/>
    </location>
    <ligand>
        <name>4-imidazolone-5-propanoate</name>
        <dbReference type="ChEBI" id="CHEBI:77893"/>
    </ligand>
</feature>
<dbReference type="HOGENOM" id="CLU_041647_0_0_5"/>
<evidence type="ECO:0000256" key="5">
    <source>
        <dbReference type="ARBA" id="ARBA00022833"/>
    </source>
</evidence>
<keyword evidence="6 7" id="KW-0408">Iron</keyword>
<feature type="binding site" evidence="7">
    <location>
        <position position="329"/>
    </location>
    <ligand>
        <name>N-formimidoyl-L-glutamate</name>
        <dbReference type="ChEBI" id="CHEBI:58928"/>
    </ligand>
</feature>
<reference evidence="9 10" key="1">
    <citation type="submission" date="2010-10" db="EMBL/GenBank/DDBJ databases">
        <title>Complete sequence of Mesorhizobium opportunistum WSM2075.</title>
        <authorList>
            <consortium name="US DOE Joint Genome Institute"/>
            <person name="Lucas S."/>
            <person name="Copeland A."/>
            <person name="Lapidus A."/>
            <person name="Cheng J.-F."/>
            <person name="Bruce D."/>
            <person name="Goodwin L."/>
            <person name="Pitluck S."/>
            <person name="Chertkov O."/>
            <person name="Misra M."/>
            <person name="Detter J.C."/>
            <person name="Han C."/>
            <person name="Tapia R."/>
            <person name="Land M."/>
            <person name="Hauser L."/>
            <person name="Kyrpides N."/>
            <person name="Ovchinnikova G."/>
            <person name="Mavrommatis K.M."/>
            <person name="Tiwari R.P."/>
            <person name="Howieson J.G."/>
            <person name="O'Hara G.W."/>
            <person name="Nandasena K.G."/>
            <person name="Woyke T."/>
        </authorList>
    </citation>
    <scope>NUCLEOTIDE SEQUENCE [LARGE SCALE GENOMIC DNA]</scope>
    <source>
        <strain evidence="10">LMG 24607 / HAMBI 3007 / WSM2075</strain>
    </source>
</reference>
<dbReference type="InterPro" id="IPR005920">
    <property type="entry name" value="HutI"/>
</dbReference>
<proteinExistence type="inferred from homology"/>
<evidence type="ECO:0000256" key="1">
    <source>
        <dbReference type="ARBA" id="ARBA00012864"/>
    </source>
</evidence>
<dbReference type="eggNOG" id="COG1228">
    <property type="taxonomic scope" value="Bacteria"/>
</dbReference>
<keyword evidence="2 7" id="KW-0479">Metal-binding</keyword>
<keyword evidence="4 7" id="KW-0369">Histidine metabolism</keyword>
<dbReference type="CDD" id="cd01296">
    <property type="entry name" value="Imidazolone-5PH"/>
    <property type="match status" value="1"/>
</dbReference>
<feature type="binding site" evidence="7">
    <location>
        <position position="82"/>
    </location>
    <ligand>
        <name>Fe(3+)</name>
        <dbReference type="ChEBI" id="CHEBI:29034"/>
    </ligand>
</feature>
<dbReference type="FunFam" id="3.20.20.140:FF:000007">
    <property type="entry name" value="Imidazolonepropionase"/>
    <property type="match status" value="1"/>
</dbReference>
<evidence type="ECO:0000313" key="10">
    <source>
        <dbReference type="Proteomes" id="UP000001623"/>
    </source>
</evidence>
<dbReference type="RefSeq" id="WP_013896068.1">
    <property type="nucleotide sequence ID" value="NC_015675.1"/>
</dbReference>
<feature type="binding site" evidence="7">
    <location>
        <position position="325"/>
    </location>
    <ligand>
        <name>Zn(2+)</name>
        <dbReference type="ChEBI" id="CHEBI:29105"/>
    </ligand>
</feature>
<dbReference type="HAMAP" id="MF_00372">
    <property type="entry name" value="HutI"/>
    <property type="match status" value="1"/>
</dbReference>
<evidence type="ECO:0000256" key="3">
    <source>
        <dbReference type="ARBA" id="ARBA00022801"/>
    </source>
</evidence>
<dbReference type="GO" id="GO:0005737">
    <property type="term" value="C:cytoplasm"/>
    <property type="evidence" value="ECO:0007669"/>
    <property type="project" value="UniProtKB-SubCell"/>
</dbReference>
<dbReference type="KEGG" id="mop:Mesop_5004"/>
<dbReference type="Proteomes" id="UP000001623">
    <property type="component" value="Chromosome"/>
</dbReference>
<dbReference type="SUPFAM" id="SSF51556">
    <property type="entry name" value="Metallo-dependent hydrolases"/>
    <property type="match status" value="1"/>
</dbReference>
<dbReference type="AlphaFoldDB" id="F7Y2F4"/>
<dbReference type="PANTHER" id="PTHR42752:SF1">
    <property type="entry name" value="IMIDAZOLONEPROPIONASE-RELATED"/>
    <property type="match status" value="1"/>
</dbReference>
<dbReference type="SUPFAM" id="SSF51338">
    <property type="entry name" value="Composite domain of metallo-dependent hydrolases"/>
    <property type="match status" value="1"/>
</dbReference>
<comment type="pathway">
    <text evidence="7">Amino-acid degradation; L-histidine degradation into L-glutamate; N-formimidoyl-L-glutamate from L-histidine: step 3/3.</text>
</comment>
<dbReference type="STRING" id="536019.Mesop_5004"/>
<dbReference type="GO" id="GO:0008270">
    <property type="term" value="F:zinc ion binding"/>
    <property type="evidence" value="ECO:0007669"/>
    <property type="project" value="UniProtKB-UniRule"/>
</dbReference>
<keyword evidence="5 7" id="KW-0862">Zinc</keyword>
<name>F7Y2F4_MESOW</name>
<comment type="catalytic activity">
    <reaction evidence="7">
        <text>4-imidazolone-5-propanoate + H2O = N-formimidoyl-L-glutamate</text>
        <dbReference type="Rhea" id="RHEA:23660"/>
        <dbReference type="ChEBI" id="CHEBI:15377"/>
        <dbReference type="ChEBI" id="CHEBI:58928"/>
        <dbReference type="ChEBI" id="CHEBI:77893"/>
        <dbReference type="EC" id="3.5.2.7"/>
    </reaction>
</comment>
<dbReference type="GO" id="GO:0019557">
    <property type="term" value="P:L-histidine catabolic process to glutamate and formate"/>
    <property type="evidence" value="ECO:0007669"/>
    <property type="project" value="UniProtKB-UniPathway"/>
</dbReference>
<dbReference type="GO" id="GO:0019556">
    <property type="term" value="P:L-histidine catabolic process to glutamate and formamide"/>
    <property type="evidence" value="ECO:0007669"/>
    <property type="project" value="UniProtKB-UniRule"/>
</dbReference>
<evidence type="ECO:0000256" key="2">
    <source>
        <dbReference type="ARBA" id="ARBA00022723"/>
    </source>
</evidence>
<dbReference type="GO" id="GO:0050480">
    <property type="term" value="F:imidazolonepropionase activity"/>
    <property type="evidence" value="ECO:0007669"/>
    <property type="project" value="UniProtKB-UniRule"/>
</dbReference>
<dbReference type="EMBL" id="CP002279">
    <property type="protein sequence ID" value="AEH89423.1"/>
    <property type="molecule type" value="Genomic_DNA"/>
</dbReference>
<dbReference type="Pfam" id="PF01979">
    <property type="entry name" value="Amidohydro_1"/>
    <property type="match status" value="1"/>
</dbReference>
<feature type="binding site" evidence="7">
    <location>
        <position position="327"/>
    </location>
    <ligand>
        <name>N-formimidoyl-L-glutamate</name>
        <dbReference type="ChEBI" id="CHEBI:58928"/>
    </ligand>
</feature>
<dbReference type="InterPro" id="IPR006680">
    <property type="entry name" value="Amidohydro-rel"/>
</dbReference>